<dbReference type="RefSeq" id="WP_331792303.1">
    <property type="nucleotide sequence ID" value="NZ_BAAAUO010000011.1"/>
</dbReference>
<feature type="domain" description="AAA+ ATPase" evidence="1">
    <location>
        <begin position="28"/>
        <end position="377"/>
    </location>
</feature>
<gene>
    <name evidence="2" type="ORF">V2V91_13905</name>
</gene>
<dbReference type="Pfam" id="PF13304">
    <property type="entry name" value="AAA_21"/>
    <property type="match status" value="1"/>
</dbReference>
<dbReference type="PANTHER" id="PTHR43581">
    <property type="entry name" value="ATP/GTP PHOSPHATASE"/>
    <property type="match status" value="1"/>
</dbReference>
<dbReference type="Proteomes" id="UP001351900">
    <property type="component" value="Unassembled WGS sequence"/>
</dbReference>
<dbReference type="EMBL" id="JAZHOV010000009">
    <property type="protein sequence ID" value="MEF2256218.1"/>
    <property type="molecule type" value="Genomic_DNA"/>
</dbReference>
<organism evidence="2 3">
    <name type="scientific">Microbacterium schleiferi</name>
    <dbReference type="NCBI Taxonomy" id="69362"/>
    <lineage>
        <taxon>Bacteria</taxon>
        <taxon>Bacillati</taxon>
        <taxon>Actinomycetota</taxon>
        <taxon>Actinomycetes</taxon>
        <taxon>Micrococcales</taxon>
        <taxon>Microbacteriaceae</taxon>
        <taxon>Microbacterium</taxon>
    </lineage>
</organism>
<dbReference type="InterPro" id="IPR038729">
    <property type="entry name" value="Rad50/SbcC_AAA"/>
</dbReference>
<dbReference type="SMART" id="SM00382">
    <property type="entry name" value="AAA"/>
    <property type="match status" value="1"/>
</dbReference>
<evidence type="ECO:0000259" key="1">
    <source>
        <dbReference type="SMART" id="SM00382"/>
    </source>
</evidence>
<dbReference type="InterPro" id="IPR003959">
    <property type="entry name" value="ATPase_AAA_core"/>
</dbReference>
<dbReference type="PANTHER" id="PTHR43581:SF2">
    <property type="entry name" value="EXCINUCLEASE ATPASE SUBUNIT"/>
    <property type="match status" value="1"/>
</dbReference>
<evidence type="ECO:0000313" key="3">
    <source>
        <dbReference type="Proteomes" id="UP001351900"/>
    </source>
</evidence>
<dbReference type="SUPFAM" id="SSF52540">
    <property type="entry name" value="P-loop containing nucleoside triphosphate hydrolases"/>
    <property type="match status" value="1"/>
</dbReference>
<dbReference type="Pfam" id="PF13476">
    <property type="entry name" value="AAA_23"/>
    <property type="match status" value="1"/>
</dbReference>
<dbReference type="Gene3D" id="3.40.50.300">
    <property type="entry name" value="P-loop containing nucleotide triphosphate hydrolases"/>
    <property type="match status" value="1"/>
</dbReference>
<dbReference type="InterPro" id="IPR003593">
    <property type="entry name" value="AAA+_ATPase"/>
</dbReference>
<reference evidence="2 3" key="1">
    <citation type="submission" date="2024-01" db="EMBL/GenBank/DDBJ databases">
        <title>the genome sequence of strain Microbacterium schleiferi NBRC 15075.</title>
        <authorList>
            <person name="Ding Y."/>
            <person name="Zhang G."/>
        </authorList>
    </citation>
    <scope>NUCLEOTIDE SEQUENCE [LARGE SCALE GENOMIC DNA]</scope>
    <source>
        <strain evidence="2 3">NBRC 15075</strain>
    </source>
</reference>
<evidence type="ECO:0000313" key="2">
    <source>
        <dbReference type="EMBL" id="MEF2256218.1"/>
    </source>
</evidence>
<proteinExistence type="predicted"/>
<dbReference type="InterPro" id="IPR051396">
    <property type="entry name" value="Bact_Antivir_Def_Nuclease"/>
</dbReference>
<protein>
    <submittedName>
        <fullName evidence="2">AAA family ATPase</fullName>
    </submittedName>
</protein>
<comment type="caution">
    <text evidence="2">The sequence shown here is derived from an EMBL/GenBank/DDBJ whole genome shotgun (WGS) entry which is preliminary data.</text>
</comment>
<name>A0ABU7V9J5_9MICO</name>
<sequence length="440" mass="48555">MYVNRVSVSNIKGFTEANLDFAGPEDVHPGWAVITGDNGSGKTALLRAIALAILGPEQSRGLVQDLRGWVTDGEERGTISVEITPDHLIDRTAKGGQPVQSTFWAEIEIERDASPGVRADQAWTIAPTDVFRNKRKSATNGPWAPNTNGWFTLGYGPFRRMYGSSPDAQRLMVIPGRIPHFATLFKEDATLSEGEEWAKQLNYQRLENNSESEEALTGLIELVADDFLRQGVRIKGVTSDGISLEDVAGRTVPLSDMSDGYRSALAMLMDIYRHMLSVYGARGLVEQLESGPAVVKPGVVLIDEIDAHLHPAWQREIGFWLKRHFPLVQFIVTTHSPIVCQAADGGRIYHIPSPSSDDKPFQLTRADFEGVIAGKPDQILLSPAFAMEHTRSPRAVRARERRAALKAKRAASGALGEVELREFEELALFSMDFEDSDFTD</sequence>
<accession>A0ABU7V9J5</accession>
<dbReference type="InterPro" id="IPR027417">
    <property type="entry name" value="P-loop_NTPase"/>
</dbReference>
<keyword evidence="3" id="KW-1185">Reference proteome</keyword>